<dbReference type="AlphaFoldDB" id="A0A1C7MUK9"/>
<feature type="compositionally biased region" description="Basic and acidic residues" evidence="1">
    <location>
        <begin position="78"/>
        <end position="91"/>
    </location>
</feature>
<name>A0A1C7MUK9_9FUNG</name>
<comment type="caution">
    <text evidence="2">The sequence shown here is derived from an EMBL/GenBank/DDBJ whole genome shotgun (WGS) entry which is preliminary data.</text>
</comment>
<accession>A0A1C7MUK9</accession>
<feature type="region of interest" description="Disordered" evidence="1">
    <location>
        <begin position="54"/>
        <end position="108"/>
    </location>
</feature>
<sequence>MACEDNLSSNQRWSPIFQMESVDMFKASLLDQFDKNAYMLNSRLSFCSYDSQEEDTNSSIQDHEKSENSSSVSSPQESIHDDKVKEQDHSTANETLSPPAQHLLHPQKKRGLLHKSSTFFSEKVMGHRQVKVEMEAESNLDTRMTSSPGTVAQELIVVDSVEPKKRAHWLKRLFMRD</sequence>
<dbReference type="InParanoid" id="A0A1C7MUK9"/>
<reference evidence="2 3" key="1">
    <citation type="submission" date="2016-03" db="EMBL/GenBank/DDBJ databases">
        <title>Choanephora cucurbitarum.</title>
        <authorList>
            <person name="Min B."/>
            <person name="Park H."/>
            <person name="Park J.-H."/>
            <person name="Shin H.-D."/>
            <person name="Choi I.-G."/>
        </authorList>
    </citation>
    <scope>NUCLEOTIDE SEQUENCE [LARGE SCALE GENOMIC DNA]</scope>
    <source>
        <strain evidence="2 3">KUS-F28377</strain>
    </source>
</reference>
<evidence type="ECO:0000313" key="3">
    <source>
        <dbReference type="Proteomes" id="UP000093000"/>
    </source>
</evidence>
<keyword evidence="3" id="KW-1185">Reference proteome</keyword>
<evidence type="ECO:0000256" key="1">
    <source>
        <dbReference type="SAM" id="MobiDB-lite"/>
    </source>
</evidence>
<evidence type="ECO:0000313" key="2">
    <source>
        <dbReference type="EMBL" id="OBZ80512.1"/>
    </source>
</evidence>
<gene>
    <name evidence="2" type="ORF">A0J61_11439</name>
</gene>
<dbReference type="OrthoDB" id="2235120at2759"/>
<dbReference type="EMBL" id="LUGH01002036">
    <property type="protein sequence ID" value="OBZ80512.1"/>
    <property type="molecule type" value="Genomic_DNA"/>
</dbReference>
<proteinExistence type="predicted"/>
<feature type="compositionally biased region" description="Low complexity" evidence="1">
    <location>
        <begin position="68"/>
        <end position="77"/>
    </location>
</feature>
<organism evidence="2 3">
    <name type="scientific">Choanephora cucurbitarum</name>
    <dbReference type="NCBI Taxonomy" id="101091"/>
    <lineage>
        <taxon>Eukaryota</taxon>
        <taxon>Fungi</taxon>
        <taxon>Fungi incertae sedis</taxon>
        <taxon>Mucoromycota</taxon>
        <taxon>Mucoromycotina</taxon>
        <taxon>Mucoromycetes</taxon>
        <taxon>Mucorales</taxon>
        <taxon>Mucorineae</taxon>
        <taxon>Choanephoraceae</taxon>
        <taxon>Choanephoroideae</taxon>
        <taxon>Choanephora</taxon>
    </lineage>
</organism>
<protein>
    <submittedName>
        <fullName evidence="2">Uncharacterized protein</fullName>
    </submittedName>
</protein>
<dbReference type="Proteomes" id="UP000093000">
    <property type="component" value="Unassembled WGS sequence"/>
</dbReference>